<evidence type="ECO:0000313" key="8">
    <source>
        <dbReference type="Proteomes" id="UP000220251"/>
    </source>
</evidence>
<evidence type="ECO:0000256" key="1">
    <source>
        <dbReference type="ARBA" id="ARBA00004141"/>
    </source>
</evidence>
<dbReference type="AlphaFoldDB" id="A0A0H5DRD0"/>
<feature type="transmembrane region" description="Helical" evidence="6">
    <location>
        <begin position="206"/>
        <end position="229"/>
    </location>
</feature>
<dbReference type="RefSeq" id="WP_098038078.1">
    <property type="nucleotide sequence ID" value="NZ_CWGJ01000011.1"/>
</dbReference>
<accession>A0A0H5DRD0</accession>
<evidence type="ECO:0000256" key="6">
    <source>
        <dbReference type="SAM" id="Phobius"/>
    </source>
</evidence>
<feature type="transmembrane region" description="Helical" evidence="6">
    <location>
        <begin position="342"/>
        <end position="361"/>
    </location>
</feature>
<dbReference type="EMBL" id="CWGJ01000011">
    <property type="protein sequence ID" value="CRX38229.1"/>
    <property type="molecule type" value="Genomic_DNA"/>
</dbReference>
<feature type="transmembrane region" description="Helical" evidence="6">
    <location>
        <begin position="35"/>
        <end position="57"/>
    </location>
</feature>
<evidence type="ECO:0000256" key="5">
    <source>
        <dbReference type="ARBA" id="ARBA00023136"/>
    </source>
</evidence>
<feature type="transmembrane region" description="Helical" evidence="6">
    <location>
        <begin position="235"/>
        <end position="256"/>
    </location>
</feature>
<dbReference type="Proteomes" id="UP000220251">
    <property type="component" value="Unassembled WGS sequence"/>
</dbReference>
<evidence type="ECO:0000256" key="4">
    <source>
        <dbReference type="ARBA" id="ARBA00022989"/>
    </source>
</evidence>
<keyword evidence="4 6" id="KW-1133">Transmembrane helix</keyword>
<evidence type="ECO:0000256" key="2">
    <source>
        <dbReference type="ARBA" id="ARBA00007511"/>
    </source>
</evidence>
<feature type="transmembrane region" description="Helical" evidence="6">
    <location>
        <begin position="367"/>
        <end position="387"/>
    </location>
</feature>
<sequence>MIFWILFLIAISLMIYLDLFFEKKKGLHEMTFGESMTWTLIWVSAALLFNLGVYWLYEHHMIYPESSPHSSGGKEAALLFFTGYLVEKSLSLDNVFVIALIFSYFHVPPHLQHRVLIWGVFGAIVLRFVMILFGAALITHFTFMNYIFGAILIFTAVKMLVIKQENMHPETNPVIMFAKKLMPVTHEFHGANFFVRINGVLMMTPLFLSLLVVETSDVIFAIDSIPAIFSITTDPFLVFTSNIFAILGLRSLYFVLATAINRFYYLRFSLVFLLAFVGVKMLTAHHYPIDTTLSLYIILGILLVGVAASLITKDGFISAFALPIYIQFRDIAIMTAKDIRRIAVLFAGIVILLAGLAMLVLPGPGLIFIPIGLMLLAKEFLWARRLLNKLRNSNKTFQKILGSPEEEKGDK</sequence>
<dbReference type="InterPro" id="IPR022369">
    <property type="entry name" value="Integral_membrane_TerC_rswitch"/>
</dbReference>
<gene>
    <name evidence="7" type="ORF">ELAC_0880</name>
</gene>
<keyword evidence="5 6" id="KW-0472">Membrane</keyword>
<dbReference type="InterPro" id="IPR005496">
    <property type="entry name" value="Integral_membrane_TerC"/>
</dbReference>
<dbReference type="PANTHER" id="PTHR30238:SF0">
    <property type="entry name" value="THYLAKOID MEMBRANE PROTEIN TERC, CHLOROPLASTIC"/>
    <property type="match status" value="1"/>
</dbReference>
<feature type="transmembrane region" description="Helical" evidence="6">
    <location>
        <begin position="295"/>
        <end position="322"/>
    </location>
</feature>
<dbReference type="GO" id="GO:0016020">
    <property type="term" value="C:membrane"/>
    <property type="evidence" value="ECO:0007669"/>
    <property type="project" value="UniProtKB-SubCell"/>
</dbReference>
<dbReference type="Pfam" id="PF09656">
    <property type="entry name" value="PGPGW"/>
    <property type="match status" value="1"/>
</dbReference>
<dbReference type="NCBIfam" id="TIGR03718">
    <property type="entry name" value="R_switched_Alx"/>
    <property type="match status" value="1"/>
</dbReference>
<comment type="similarity">
    <text evidence="2">Belongs to the TerC family.</text>
</comment>
<evidence type="ECO:0000313" key="7">
    <source>
        <dbReference type="EMBL" id="CRX38229.1"/>
    </source>
</evidence>
<feature type="transmembrane region" description="Helical" evidence="6">
    <location>
        <begin position="115"/>
        <end position="137"/>
    </location>
</feature>
<feature type="transmembrane region" description="Helical" evidence="6">
    <location>
        <begin position="143"/>
        <end position="161"/>
    </location>
</feature>
<protein>
    <submittedName>
        <fullName evidence="7">Conserved putative membrane protein</fullName>
    </submittedName>
</protein>
<comment type="subcellular location">
    <subcellularLocation>
        <location evidence="1">Membrane</location>
        <topology evidence="1">Multi-pass membrane protein</topology>
    </subcellularLocation>
</comment>
<reference evidence="8" key="1">
    <citation type="submission" date="2015-06" db="EMBL/GenBank/DDBJ databases">
        <authorList>
            <person name="Bertelli C."/>
        </authorList>
    </citation>
    <scope>NUCLEOTIDE SEQUENCE [LARGE SCALE GENOMIC DNA]</scope>
    <source>
        <strain evidence="8">CRIB-30</strain>
    </source>
</reference>
<dbReference type="Pfam" id="PF03741">
    <property type="entry name" value="TerC"/>
    <property type="match status" value="1"/>
</dbReference>
<dbReference type="InterPro" id="IPR019099">
    <property type="entry name" value="Uncharacterised_PGPGW_TM"/>
</dbReference>
<proteinExistence type="inferred from homology"/>
<feature type="transmembrane region" description="Helical" evidence="6">
    <location>
        <begin position="263"/>
        <end position="283"/>
    </location>
</feature>
<name>A0A0H5DRD0_9BACT</name>
<keyword evidence="3 6" id="KW-0812">Transmembrane</keyword>
<feature type="transmembrane region" description="Helical" evidence="6">
    <location>
        <begin position="6"/>
        <end position="23"/>
    </location>
</feature>
<dbReference type="OrthoDB" id="9783692at2"/>
<evidence type="ECO:0000256" key="3">
    <source>
        <dbReference type="ARBA" id="ARBA00022692"/>
    </source>
</evidence>
<keyword evidence="8" id="KW-1185">Reference proteome</keyword>
<dbReference type="PANTHER" id="PTHR30238">
    <property type="entry name" value="MEMBRANE BOUND PREDICTED REDOX MODULATOR"/>
    <property type="match status" value="1"/>
</dbReference>
<organism evidence="7 8">
    <name type="scientific">Estrella lausannensis</name>
    <dbReference type="NCBI Taxonomy" id="483423"/>
    <lineage>
        <taxon>Bacteria</taxon>
        <taxon>Pseudomonadati</taxon>
        <taxon>Chlamydiota</taxon>
        <taxon>Chlamydiia</taxon>
        <taxon>Parachlamydiales</taxon>
        <taxon>Candidatus Criblamydiaceae</taxon>
        <taxon>Estrella</taxon>
    </lineage>
</organism>